<keyword evidence="2" id="KW-0813">Transport</keyword>
<sequence>MAISRSSTIIDQLVPARPSRTSNLVKDAALVIGTSLLLALSAHLSLPLPFTPILLTLQTLVVLLAAAALGSKRASLAFLLYLAEGAVGLPVFSMGGGVHYLFVAASAGYLWGMLVASFVVGLLCERGLDRSILTSVLAMLPGSVIIYAFGMSWFALVAHVTFNQAFTMAVLPFIPGDLIKVAIAAILLPTAWSLARVRKQK</sequence>
<comment type="subcellular location">
    <subcellularLocation>
        <location evidence="2">Cell membrane</location>
        <topology evidence="2">Multi-pass membrane protein</topology>
    </subcellularLocation>
</comment>
<protein>
    <recommendedName>
        <fullName evidence="2">Biotin transporter</fullName>
    </recommendedName>
</protein>
<accession>A0A401ZVN2</accession>
<dbReference type="EMBL" id="BIFR01000001">
    <property type="protein sequence ID" value="GCE10953.1"/>
    <property type="molecule type" value="Genomic_DNA"/>
</dbReference>
<dbReference type="InterPro" id="IPR003784">
    <property type="entry name" value="BioY"/>
</dbReference>
<keyword evidence="2" id="KW-1003">Cell membrane</keyword>
<keyword evidence="3" id="KW-1133">Transmembrane helix</keyword>
<keyword evidence="3" id="KW-0812">Transmembrane</keyword>
<feature type="transmembrane region" description="Helical" evidence="3">
    <location>
        <begin position="76"/>
        <end position="94"/>
    </location>
</feature>
<dbReference type="OrthoDB" id="9803495at2"/>
<evidence type="ECO:0000256" key="1">
    <source>
        <dbReference type="ARBA" id="ARBA00010692"/>
    </source>
</evidence>
<organism evidence="4 5">
    <name type="scientific">Tengunoibacter tsumagoiensis</name>
    <dbReference type="NCBI Taxonomy" id="2014871"/>
    <lineage>
        <taxon>Bacteria</taxon>
        <taxon>Bacillati</taxon>
        <taxon>Chloroflexota</taxon>
        <taxon>Ktedonobacteria</taxon>
        <taxon>Ktedonobacterales</taxon>
        <taxon>Dictyobacteraceae</taxon>
        <taxon>Tengunoibacter</taxon>
    </lineage>
</organism>
<keyword evidence="2 3" id="KW-0472">Membrane</keyword>
<dbReference type="PANTHER" id="PTHR34295:SF1">
    <property type="entry name" value="BIOTIN TRANSPORTER BIOY"/>
    <property type="match status" value="1"/>
</dbReference>
<evidence type="ECO:0000313" key="4">
    <source>
        <dbReference type="EMBL" id="GCE10953.1"/>
    </source>
</evidence>
<comment type="similarity">
    <text evidence="1 2">Belongs to the BioY family.</text>
</comment>
<feature type="transmembrane region" description="Helical" evidence="3">
    <location>
        <begin position="100"/>
        <end position="124"/>
    </location>
</feature>
<keyword evidence="5" id="KW-1185">Reference proteome</keyword>
<reference evidence="5" key="1">
    <citation type="submission" date="2018-12" db="EMBL/GenBank/DDBJ databases">
        <title>Tengunoibacter tsumagoiensis gen. nov., sp. nov., Dictyobacter kobayashii sp. nov., D. alpinus sp. nov., and D. joshuensis sp. nov. and description of Dictyobacteraceae fam. nov. within the order Ktedonobacterales isolated from Tengu-no-mugimeshi.</title>
        <authorList>
            <person name="Wang C.M."/>
            <person name="Zheng Y."/>
            <person name="Sakai Y."/>
            <person name="Toyoda A."/>
            <person name="Minakuchi Y."/>
            <person name="Abe K."/>
            <person name="Yokota A."/>
            <person name="Yabe S."/>
        </authorList>
    </citation>
    <scope>NUCLEOTIDE SEQUENCE [LARGE SCALE GENOMIC DNA]</scope>
    <source>
        <strain evidence="5">Uno3</strain>
    </source>
</reference>
<proteinExistence type="inferred from homology"/>
<dbReference type="PANTHER" id="PTHR34295">
    <property type="entry name" value="BIOTIN TRANSPORTER BIOY"/>
    <property type="match status" value="1"/>
</dbReference>
<name>A0A401ZVN2_9CHLR</name>
<dbReference type="Gene3D" id="1.10.1760.20">
    <property type="match status" value="1"/>
</dbReference>
<dbReference type="Proteomes" id="UP000287352">
    <property type="component" value="Unassembled WGS sequence"/>
</dbReference>
<feature type="transmembrane region" description="Helical" evidence="3">
    <location>
        <begin position="50"/>
        <end position="69"/>
    </location>
</feature>
<dbReference type="Pfam" id="PF02632">
    <property type="entry name" value="BioY"/>
    <property type="match status" value="1"/>
</dbReference>
<comment type="caution">
    <text evidence="4">The sequence shown here is derived from an EMBL/GenBank/DDBJ whole genome shotgun (WGS) entry which is preliminary data.</text>
</comment>
<dbReference type="RefSeq" id="WP_126578512.1">
    <property type="nucleotide sequence ID" value="NZ_BIFR01000001.1"/>
</dbReference>
<dbReference type="PIRSF" id="PIRSF016661">
    <property type="entry name" value="BioY"/>
    <property type="match status" value="1"/>
</dbReference>
<dbReference type="GO" id="GO:0005886">
    <property type="term" value="C:plasma membrane"/>
    <property type="evidence" value="ECO:0007669"/>
    <property type="project" value="UniProtKB-SubCell"/>
</dbReference>
<dbReference type="AlphaFoldDB" id="A0A401ZVN2"/>
<evidence type="ECO:0000256" key="3">
    <source>
        <dbReference type="SAM" id="Phobius"/>
    </source>
</evidence>
<feature type="transmembrane region" description="Helical" evidence="3">
    <location>
        <begin position="178"/>
        <end position="195"/>
    </location>
</feature>
<evidence type="ECO:0000256" key="2">
    <source>
        <dbReference type="PIRNR" id="PIRNR016661"/>
    </source>
</evidence>
<feature type="transmembrane region" description="Helical" evidence="3">
    <location>
        <begin position="24"/>
        <end position="44"/>
    </location>
</feature>
<gene>
    <name evidence="4" type="ORF">KTT_08120</name>
</gene>
<evidence type="ECO:0000313" key="5">
    <source>
        <dbReference type="Proteomes" id="UP000287352"/>
    </source>
</evidence>
<feature type="transmembrane region" description="Helical" evidence="3">
    <location>
        <begin position="136"/>
        <end position="158"/>
    </location>
</feature>
<dbReference type="GO" id="GO:0015225">
    <property type="term" value="F:biotin transmembrane transporter activity"/>
    <property type="evidence" value="ECO:0007669"/>
    <property type="project" value="UniProtKB-UniRule"/>
</dbReference>